<keyword evidence="3" id="KW-1185">Reference proteome</keyword>
<evidence type="ECO:0000313" key="2">
    <source>
        <dbReference type="EMBL" id="MCP1175657.1"/>
    </source>
</evidence>
<comment type="caution">
    <text evidence="2">The sequence shown here is derived from an EMBL/GenBank/DDBJ whole genome shotgun (WGS) entry which is preliminary data.</text>
</comment>
<dbReference type="EMBL" id="JAMYWC010000011">
    <property type="protein sequence ID" value="MCP1175657.1"/>
    <property type="molecule type" value="Genomic_DNA"/>
</dbReference>
<evidence type="ECO:0000256" key="1">
    <source>
        <dbReference type="SAM" id="SignalP"/>
    </source>
</evidence>
<evidence type="ECO:0000313" key="3">
    <source>
        <dbReference type="Proteomes" id="UP001162793"/>
    </source>
</evidence>
<reference evidence="3" key="1">
    <citation type="journal article" date="2023" name="Front. Microbiol.">
        <title>Ralstonia chuxiongensis sp. nov., Ralstonia mojiangensis sp. nov., and Ralstonia soli sp. nov., isolated from tobacco fields, are three novel species in the family Burkholderiaceae.</title>
        <authorList>
            <person name="Lu C.H."/>
            <person name="Zhang Y.Y."/>
            <person name="Jiang N."/>
            <person name="Chen W."/>
            <person name="Shao X."/>
            <person name="Zhao Z.M."/>
            <person name="Lu W.L."/>
            <person name="Hu X."/>
            <person name="Xi Y.X."/>
            <person name="Zou S.Y."/>
            <person name="Wei Q.J."/>
            <person name="Lin Z.L."/>
            <person name="Gong L."/>
            <person name="Gai X.T."/>
            <person name="Zhang L.Q."/>
            <person name="Li J.Y."/>
            <person name="Jin Y."/>
            <person name="Xia Z.Y."/>
        </authorList>
    </citation>
    <scope>NUCLEOTIDE SEQUENCE [LARGE SCALE GENOMIC DNA]</scope>
    <source>
        <strain evidence="3">21YRMH01-3</strain>
    </source>
</reference>
<dbReference type="AlphaFoldDB" id="A0AA41WYI7"/>
<feature type="chain" id="PRO_5041403684" evidence="1">
    <location>
        <begin position="30"/>
        <end position="195"/>
    </location>
</feature>
<dbReference type="Proteomes" id="UP001162793">
    <property type="component" value="Unassembled WGS sequence"/>
</dbReference>
<gene>
    <name evidence="2" type="ORF">NKG59_25095</name>
</gene>
<name>A0AA41WYI7_9RALS</name>
<dbReference type="Pfam" id="PF11745">
    <property type="entry name" value="DUF3304"/>
    <property type="match status" value="1"/>
</dbReference>
<dbReference type="InterPro" id="IPR021733">
    <property type="entry name" value="DUF3304"/>
</dbReference>
<feature type="signal peptide" evidence="1">
    <location>
        <begin position="1"/>
        <end position="29"/>
    </location>
</feature>
<sequence length="195" mass="21642">MKAKTLKRVCAVVLAGALLGLAASSKAEAPKAAAVEEDEMLGGAIGVLNYTDIPIGSVYINGEWAGGMVANAGGTKWIGSASVPKNWDPNFKVTVKWSDDELYEKDKTALYTKEVPVEKYPPKGGSYFYVAFFPNHEVKVYLTDWLPGWERDPYHLEDPTNACLKRKAPKERETCYAPEYREEYRALQKQKAQGT</sequence>
<protein>
    <submittedName>
        <fullName evidence="2">DUF3304 domain-containing protein</fullName>
    </submittedName>
</protein>
<organism evidence="2 3">
    <name type="scientific">Ralstonia chuxiongensis</name>
    <dbReference type="NCBI Taxonomy" id="2957504"/>
    <lineage>
        <taxon>Bacteria</taxon>
        <taxon>Pseudomonadati</taxon>
        <taxon>Pseudomonadota</taxon>
        <taxon>Betaproteobacteria</taxon>
        <taxon>Burkholderiales</taxon>
        <taxon>Burkholderiaceae</taxon>
        <taxon>Ralstonia</taxon>
    </lineage>
</organism>
<keyword evidence="1" id="KW-0732">Signal</keyword>
<proteinExistence type="predicted"/>
<accession>A0AA41WYI7</accession>
<dbReference type="RefSeq" id="WP_253542803.1">
    <property type="nucleotide sequence ID" value="NZ_JAMYWC010000011.1"/>
</dbReference>